<organism evidence="1 2">
    <name type="scientific">Stylosanthes scabra</name>
    <dbReference type="NCBI Taxonomy" id="79078"/>
    <lineage>
        <taxon>Eukaryota</taxon>
        <taxon>Viridiplantae</taxon>
        <taxon>Streptophyta</taxon>
        <taxon>Embryophyta</taxon>
        <taxon>Tracheophyta</taxon>
        <taxon>Spermatophyta</taxon>
        <taxon>Magnoliopsida</taxon>
        <taxon>eudicotyledons</taxon>
        <taxon>Gunneridae</taxon>
        <taxon>Pentapetalae</taxon>
        <taxon>rosids</taxon>
        <taxon>fabids</taxon>
        <taxon>Fabales</taxon>
        <taxon>Fabaceae</taxon>
        <taxon>Papilionoideae</taxon>
        <taxon>50 kb inversion clade</taxon>
        <taxon>dalbergioids sensu lato</taxon>
        <taxon>Dalbergieae</taxon>
        <taxon>Pterocarpus clade</taxon>
        <taxon>Stylosanthes</taxon>
    </lineage>
</organism>
<keyword evidence="2" id="KW-1185">Reference proteome</keyword>
<gene>
    <name evidence="1" type="ORF">PIB30_115276</name>
</gene>
<dbReference type="Proteomes" id="UP001341840">
    <property type="component" value="Unassembled WGS sequence"/>
</dbReference>
<accession>A0ABU6X1B8</accession>
<sequence>EIIARLIAKGNCPLYQKRIKRRKEFLSVTKWLVARPLTLLTQLIDLMVTNWARFMGSRAILLNQV</sequence>
<reference evidence="1 2" key="1">
    <citation type="journal article" date="2023" name="Plants (Basel)">
        <title>Bridging the Gap: Combining Genomics and Transcriptomics Approaches to Understand Stylosanthes scabra, an Orphan Legume from the Brazilian Caatinga.</title>
        <authorList>
            <person name="Ferreira-Neto J.R.C."/>
            <person name="da Silva M.D."/>
            <person name="Binneck E."/>
            <person name="de Melo N.F."/>
            <person name="da Silva R.H."/>
            <person name="de Melo A.L.T.M."/>
            <person name="Pandolfi V."/>
            <person name="Bustamante F.O."/>
            <person name="Brasileiro-Vidal A.C."/>
            <person name="Benko-Iseppon A.M."/>
        </authorList>
    </citation>
    <scope>NUCLEOTIDE SEQUENCE [LARGE SCALE GENOMIC DNA]</scope>
    <source>
        <tissue evidence="1">Leaves</tissue>
    </source>
</reference>
<protein>
    <submittedName>
        <fullName evidence="1">Uncharacterized protein</fullName>
    </submittedName>
</protein>
<dbReference type="EMBL" id="JASCZI010193434">
    <property type="protein sequence ID" value="MED6191324.1"/>
    <property type="molecule type" value="Genomic_DNA"/>
</dbReference>
<name>A0ABU6X1B8_9FABA</name>
<evidence type="ECO:0000313" key="1">
    <source>
        <dbReference type="EMBL" id="MED6191324.1"/>
    </source>
</evidence>
<comment type="caution">
    <text evidence="1">The sequence shown here is derived from an EMBL/GenBank/DDBJ whole genome shotgun (WGS) entry which is preliminary data.</text>
</comment>
<feature type="non-terminal residue" evidence="1">
    <location>
        <position position="1"/>
    </location>
</feature>
<evidence type="ECO:0000313" key="2">
    <source>
        <dbReference type="Proteomes" id="UP001341840"/>
    </source>
</evidence>
<proteinExistence type="predicted"/>